<name>A0AAN9ABV0_HALRR</name>
<reference evidence="1 2" key="1">
    <citation type="submission" date="2023-11" db="EMBL/GenBank/DDBJ databases">
        <title>Halocaridina rubra genome assembly.</title>
        <authorList>
            <person name="Smith C."/>
        </authorList>
    </citation>
    <scope>NUCLEOTIDE SEQUENCE [LARGE SCALE GENOMIC DNA]</scope>
    <source>
        <strain evidence="1">EP-1</strain>
        <tissue evidence="1">Whole</tissue>
    </source>
</reference>
<dbReference type="EMBL" id="JAXCGZ010007878">
    <property type="protein sequence ID" value="KAK7078352.1"/>
    <property type="molecule type" value="Genomic_DNA"/>
</dbReference>
<comment type="caution">
    <text evidence="1">The sequence shown here is derived from an EMBL/GenBank/DDBJ whole genome shotgun (WGS) entry which is preliminary data.</text>
</comment>
<dbReference type="Proteomes" id="UP001381693">
    <property type="component" value="Unassembled WGS sequence"/>
</dbReference>
<feature type="non-terminal residue" evidence="1">
    <location>
        <position position="1"/>
    </location>
</feature>
<accession>A0AAN9ABV0</accession>
<organism evidence="1 2">
    <name type="scientific">Halocaridina rubra</name>
    <name type="common">Hawaiian red shrimp</name>
    <dbReference type="NCBI Taxonomy" id="373956"/>
    <lineage>
        <taxon>Eukaryota</taxon>
        <taxon>Metazoa</taxon>
        <taxon>Ecdysozoa</taxon>
        <taxon>Arthropoda</taxon>
        <taxon>Crustacea</taxon>
        <taxon>Multicrustacea</taxon>
        <taxon>Malacostraca</taxon>
        <taxon>Eumalacostraca</taxon>
        <taxon>Eucarida</taxon>
        <taxon>Decapoda</taxon>
        <taxon>Pleocyemata</taxon>
        <taxon>Caridea</taxon>
        <taxon>Atyoidea</taxon>
        <taxon>Atyidae</taxon>
        <taxon>Halocaridina</taxon>
    </lineage>
</organism>
<sequence>SQVSGPDNHIKSCQSCAYRGVYTKLIRSPVRYQRWADIGWHRGRDGCSWFGWVGQIAEWVPGGGIHLPTFHTTIGVTTVALISHPMGDNARHCLPKLMYM</sequence>
<dbReference type="AlphaFoldDB" id="A0AAN9ABV0"/>
<gene>
    <name evidence="1" type="ORF">SK128_023493</name>
</gene>
<evidence type="ECO:0000313" key="2">
    <source>
        <dbReference type="Proteomes" id="UP001381693"/>
    </source>
</evidence>
<keyword evidence="2" id="KW-1185">Reference proteome</keyword>
<protein>
    <submittedName>
        <fullName evidence="1">Uncharacterized protein</fullName>
    </submittedName>
</protein>
<evidence type="ECO:0000313" key="1">
    <source>
        <dbReference type="EMBL" id="KAK7078352.1"/>
    </source>
</evidence>
<proteinExistence type="predicted"/>